<accession>A0A0J1FLZ0</accession>
<dbReference type="Proteomes" id="UP000035963">
    <property type="component" value="Unassembled WGS sequence"/>
</dbReference>
<dbReference type="CDD" id="cd02932">
    <property type="entry name" value="OYE_YqiM_FMN"/>
    <property type="match status" value="1"/>
</dbReference>
<dbReference type="GO" id="GO:0050661">
    <property type="term" value="F:NADP binding"/>
    <property type="evidence" value="ECO:0007669"/>
    <property type="project" value="InterPro"/>
</dbReference>
<comment type="caution">
    <text evidence="7">The sequence shown here is derived from an EMBL/GenBank/DDBJ whole genome shotgun (WGS) entry which is preliminary data.</text>
</comment>
<dbReference type="PATRIC" id="fig|908627.4.peg.8902"/>
<keyword evidence="8" id="KW-1185">Reference proteome</keyword>
<dbReference type="Gene3D" id="3.20.20.70">
    <property type="entry name" value="Aldolase class I"/>
    <property type="match status" value="1"/>
</dbReference>
<dbReference type="InterPro" id="IPR001155">
    <property type="entry name" value="OxRdtase_FMN_N"/>
</dbReference>
<dbReference type="InterPro" id="IPR013785">
    <property type="entry name" value="Aldolase_TIM"/>
</dbReference>
<evidence type="ECO:0000256" key="4">
    <source>
        <dbReference type="ARBA" id="ARBA00022857"/>
    </source>
</evidence>
<dbReference type="GO" id="GO:0003959">
    <property type="term" value="F:NADPH dehydrogenase activity"/>
    <property type="evidence" value="ECO:0007669"/>
    <property type="project" value="InterPro"/>
</dbReference>
<proteinExistence type="predicted"/>
<keyword evidence="2" id="KW-0285">Flavoprotein</keyword>
<dbReference type="EMBL" id="AEJF01000243">
    <property type="protein sequence ID" value="KLU20748.1"/>
    <property type="molecule type" value="Genomic_DNA"/>
</dbReference>
<evidence type="ECO:0000256" key="1">
    <source>
        <dbReference type="ARBA" id="ARBA00001917"/>
    </source>
</evidence>
<dbReference type="InterPro" id="IPR044152">
    <property type="entry name" value="YqjM-like"/>
</dbReference>
<dbReference type="PANTHER" id="PTHR43303:SF4">
    <property type="entry name" value="NADPH DEHYDROGENASE C23G7.10C-RELATED"/>
    <property type="match status" value="1"/>
</dbReference>
<dbReference type="PANTHER" id="PTHR43303">
    <property type="entry name" value="NADPH DEHYDROGENASE C23G7.10C-RELATED"/>
    <property type="match status" value="1"/>
</dbReference>
<organism evidence="7 8">
    <name type="scientific">Caballeronia mineralivorans PML1(12)</name>
    <dbReference type="NCBI Taxonomy" id="908627"/>
    <lineage>
        <taxon>Bacteria</taxon>
        <taxon>Pseudomonadati</taxon>
        <taxon>Pseudomonadota</taxon>
        <taxon>Betaproteobacteria</taxon>
        <taxon>Burkholderiales</taxon>
        <taxon>Burkholderiaceae</taxon>
        <taxon>Caballeronia</taxon>
    </lineage>
</organism>
<feature type="domain" description="NADH:flavin oxidoreductase/NADH oxidase N-terminal" evidence="6">
    <location>
        <begin position="6"/>
        <end position="345"/>
    </location>
</feature>
<evidence type="ECO:0000313" key="7">
    <source>
        <dbReference type="EMBL" id="KLU20748.1"/>
    </source>
</evidence>
<evidence type="ECO:0000256" key="3">
    <source>
        <dbReference type="ARBA" id="ARBA00022643"/>
    </source>
</evidence>
<reference evidence="7 8" key="1">
    <citation type="journal article" date="2015" name="Genome Announc.">
        <title>Draft Genome Sequence of Burkholderia sp. Strain PML1(12), an Ectomycorrhizosphere-Inhabiting Bacterium with Effective Mineral-Weathering Ability.</title>
        <authorList>
            <person name="Uroz S."/>
            <person name="Oger P."/>
        </authorList>
    </citation>
    <scope>NUCLEOTIDE SEQUENCE [LARGE SCALE GENOMIC DNA]</scope>
    <source>
        <strain evidence="8">PML1(12)</strain>
    </source>
</reference>
<gene>
    <name evidence="7" type="ORF">EOS_39755</name>
</gene>
<evidence type="ECO:0000256" key="2">
    <source>
        <dbReference type="ARBA" id="ARBA00022630"/>
    </source>
</evidence>
<dbReference type="OrthoDB" id="8985337at2"/>
<comment type="cofactor">
    <cofactor evidence="1">
        <name>FMN</name>
        <dbReference type="ChEBI" id="CHEBI:58210"/>
    </cofactor>
</comment>
<dbReference type="SUPFAM" id="SSF51395">
    <property type="entry name" value="FMN-linked oxidoreductases"/>
    <property type="match status" value="1"/>
</dbReference>
<keyword evidence="4" id="KW-0521">NADP</keyword>
<name>A0A0J1FLZ0_9BURK</name>
<dbReference type="Pfam" id="PF00724">
    <property type="entry name" value="Oxidored_FMN"/>
    <property type="match status" value="1"/>
</dbReference>
<dbReference type="GO" id="GO:0010181">
    <property type="term" value="F:FMN binding"/>
    <property type="evidence" value="ECO:0007669"/>
    <property type="project" value="InterPro"/>
</dbReference>
<protein>
    <submittedName>
        <fullName evidence="7">Oxidoreductase</fullName>
    </submittedName>
</protein>
<evidence type="ECO:0000256" key="5">
    <source>
        <dbReference type="ARBA" id="ARBA00023002"/>
    </source>
</evidence>
<sequence>MREIRLFTPFSSRGITFANRIVVSPMCQYRAVEGAVNAWHLAHHARFALGGVGGAVIEATAVERDGRISEGCLGLWDDSQIDGFRQLAELYHGQGISVGVQIGHAGRKGSSASPWDGAGPLVSASAPRGWPTVAPSAIAHAEGWPIPAALDEAGIARIVGSFAASARRAVSAGLDFIEVHGAHGYLLHEFLSPISNGRTDRYGGTLENRARFALDAAQAVRRAVPDAMPVWYRASCVDESAGGVTLDETIELARRLKDIGIDLVDCSSGGIRGPVARSTRPEAPGHQVPYAGRIRREAGIPTMAVGLITEPGQADTIVSEGSADLVAIARELLADPNFVYRAARSLGHPAPHALLPENFGFFLARRNMQAPNTSST</sequence>
<dbReference type="AlphaFoldDB" id="A0A0J1FLZ0"/>
<keyword evidence="5" id="KW-0560">Oxidoreductase</keyword>
<evidence type="ECO:0000313" key="8">
    <source>
        <dbReference type="Proteomes" id="UP000035963"/>
    </source>
</evidence>
<keyword evidence="3" id="KW-0288">FMN</keyword>
<dbReference type="RefSeq" id="WP_047897732.1">
    <property type="nucleotide sequence ID" value="NZ_AEJF01000243.1"/>
</dbReference>
<evidence type="ECO:0000259" key="6">
    <source>
        <dbReference type="Pfam" id="PF00724"/>
    </source>
</evidence>